<keyword evidence="2" id="KW-1185">Reference proteome</keyword>
<sequence>ENVSSSQSFSVSNGGEFYYGQRISQKILNDTIMKECKDLEKLKCFICGPPIMRDDLICWLKNAGLVENRIVLEKW</sequence>
<feature type="non-terminal residue" evidence="1">
    <location>
        <position position="1"/>
    </location>
</feature>
<protein>
    <submittedName>
        <fullName evidence="1">5824_t:CDS:1</fullName>
    </submittedName>
</protein>
<gene>
    <name evidence="1" type="ORF">SCALOS_LOCUS11269</name>
</gene>
<dbReference type="EMBL" id="CAJVPM010047769">
    <property type="protein sequence ID" value="CAG8721468.1"/>
    <property type="molecule type" value="Genomic_DNA"/>
</dbReference>
<evidence type="ECO:0000313" key="1">
    <source>
        <dbReference type="EMBL" id="CAG8721468.1"/>
    </source>
</evidence>
<name>A0ACA9PRP7_9GLOM</name>
<comment type="caution">
    <text evidence="1">The sequence shown here is derived from an EMBL/GenBank/DDBJ whole genome shotgun (WGS) entry which is preliminary data.</text>
</comment>
<dbReference type="Proteomes" id="UP000789860">
    <property type="component" value="Unassembled WGS sequence"/>
</dbReference>
<evidence type="ECO:0000313" key="2">
    <source>
        <dbReference type="Proteomes" id="UP000789860"/>
    </source>
</evidence>
<organism evidence="1 2">
    <name type="scientific">Scutellospora calospora</name>
    <dbReference type="NCBI Taxonomy" id="85575"/>
    <lineage>
        <taxon>Eukaryota</taxon>
        <taxon>Fungi</taxon>
        <taxon>Fungi incertae sedis</taxon>
        <taxon>Mucoromycota</taxon>
        <taxon>Glomeromycotina</taxon>
        <taxon>Glomeromycetes</taxon>
        <taxon>Diversisporales</taxon>
        <taxon>Gigasporaceae</taxon>
        <taxon>Scutellospora</taxon>
    </lineage>
</organism>
<proteinExistence type="predicted"/>
<reference evidence="1" key="1">
    <citation type="submission" date="2021-06" db="EMBL/GenBank/DDBJ databases">
        <authorList>
            <person name="Kallberg Y."/>
            <person name="Tangrot J."/>
            <person name="Rosling A."/>
        </authorList>
    </citation>
    <scope>NUCLEOTIDE SEQUENCE</scope>
    <source>
        <strain evidence="1">AU212A</strain>
    </source>
</reference>
<accession>A0ACA9PRP7</accession>